<dbReference type="Proteomes" id="UP001156398">
    <property type="component" value="Unassembled WGS sequence"/>
</dbReference>
<dbReference type="RefSeq" id="WP_271322098.1">
    <property type="nucleotide sequence ID" value="NZ_JAAGKO020000040.1"/>
</dbReference>
<gene>
    <name evidence="2" type="ORF">POF43_023950</name>
</gene>
<proteinExistence type="predicted"/>
<reference evidence="2 3" key="1">
    <citation type="submission" date="2023-05" db="EMBL/GenBank/DDBJ databases">
        <title>Streptantibioticus silvisoli sp. nov., acidotolerant actinomycetes 1 from pine litter.</title>
        <authorList>
            <person name="Swiecimska M."/>
            <person name="Golinska P."/>
            <person name="Sangal V."/>
            <person name="Wachnowicz B."/>
            <person name="Goodfellow M."/>
        </authorList>
    </citation>
    <scope>NUCLEOTIDE SEQUENCE [LARGE SCALE GENOMIC DNA]</scope>
    <source>
        <strain evidence="2 3">SL54</strain>
    </source>
</reference>
<evidence type="ECO:0000313" key="3">
    <source>
        <dbReference type="Proteomes" id="UP001156398"/>
    </source>
</evidence>
<sequence>MRPSEATSTALFYYAPILLPALFLVDPASDEAEPTARARILDAGNPICLVLDESVLTRMVGDQTEHAQRLRHLAELADRPHITIQVLPLNSGEPVGLTAPVTLLHEDDQPAAYVDTGVGVCWLAPEAARAAEAEFATLRSVALPPRASHSLILNTAARIGKR</sequence>
<accession>A0ABT6W4R1</accession>
<feature type="domain" description="DUF5753" evidence="1">
    <location>
        <begin position="35"/>
        <end position="152"/>
    </location>
</feature>
<evidence type="ECO:0000259" key="1">
    <source>
        <dbReference type="Pfam" id="PF19054"/>
    </source>
</evidence>
<dbReference type="EMBL" id="JAAGKO020000040">
    <property type="protein sequence ID" value="MDI5965742.1"/>
    <property type="molecule type" value="Genomic_DNA"/>
</dbReference>
<comment type="caution">
    <text evidence="2">The sequence shown here is derived from an EMBL/GenBank/DDBJ whole genome shotgun (WGS) entry which is preliminary data.</text>
</comment>
<keyword evidence="3" id="KW-1185">Reference proteome</keyword>
<evidence type="ECO:0000313" key="2">
    <source>
        <dbReference type="EMBL" id="MDI5965742.1"/>
    </source>
</evidence>
<name>A0ABT6W4R1_9ACTN</name>
<protein>
    <submittedName>
        <fullName evidence="2">Scr1 family TA system antitoxin-like transcriptional regulator</fullName>
    </submittedName>
</protein>
<dbReference type="InterPro" id="IPR043917">
    <property type="entry name" value="DUF5753"/>
</dbReference>
<dbReference type="Pfam" id="PF19054">
    <property type="entry name" value="DUF5753"/>
    <property type="match status" value="1"/>
</dbReference>
<organism evidence="2 3">
    <name type="scientific">Streptantibioticus silvisoli</name>
    <dbReference type="NCBI Taxonomy" id="2705255"/>
    <lineage>
        <taxon>Bacteria</taxon>
        <taxon>Bacillati</taxon>
        <taxon>Actinomycetota</taxon>
        <taxon>Actinomycetes</taxon>
        <taxon>Kitasatosporales</taxon>
        <taxon>Streptomycetaceae</taxon>
        <taxon>Streptantibioticus</taxon>
    </lineage>
</organism>